<dbReference type="EMBL" id="BAAAQN010000009">
    <property type="protein sequence ID" value="GAA2023796.1"/>
    <property type="molecule type" value="Genomic_DNA"/>
</dbReference>
<organism evidence="9 10">
    <name type="scientific">Catenulispora yoronensis</name>
    <dbReference type="NCBI Taxonomy" id="450799"/>
    <lineage>
        <taxon>Bacteria</taxon>
        <taxon>Bacillati</taxon>
        <taxon>Actinomycetota</taxon>
        <taxon>Actinomycetes</taxon>
        <taxon>Catenulisporales</taxon>
        <taxon>Catenulisporaceae</taxon>
        <taxon>Catenulispora</taxon>
    </lineage>
</organism>
<evidence type="ECO:0000259" key="8">
    <source>
        <dbReference type="Pfam" id="PF08281"/>
    </source>
</evidence>
<dbReference type="NCBIfam" id="TIGR02937">
    <property type="entry name" value="sigma70-ECF"/>
    <property type="match status" value="1"/>
</dbReference>
<feature type="compositionally biased region" description="Basic and acidic residues" evidence="6">
    <location>
        <begin position="19"/>
        <end position="29"/>
    </location>
</feature>
<evidence type="ECO:0000259" key="7">
    <source>
        <dbReference type="Pfam" id="PF04542"/>
    </source>
</evidence>
<comment type="similarity">
    <text evidence="1">Belongs to the sigma-70 factor family. ECF subfamily.</text>
</comment>
<evidence type="ECO:0000256" key="1">
    <source>
        <dbReference type="ARBA" id="ARBA00010641"/>
    </source>
</evidence>
<evidence type="ECO:0000256" key="2">
    <source>
        <dbReference type="ARBA" id="ARBA00023015"/>
    </source>
</evidence>
<protein>
    <submittedName>
        <fullName evidence="9">SigE family RNA polymerase sigma factor</fullName>
    </submittedName>
</protein>
<dbReference type="PANTHER" id="PTHR43133:SF50">
    <property type="entry name" value="ECF RNA POLYMERASE SIGMA FACTOR SIGM"/>
    <property type="match status" value="1"/>
</dbReference>
<dbReference type="InterPro" id="IPR007627">
    <property type="entry name" value="RNA_pol_sigma70_r2"/>
</dbReference>
<dbReference type="InterPro" id="IPR013324">
    <property type="entry name" value="RNA_pol_sigma_r3/r4-like"/>
</dbReference>
<dbReference type="InterPro" id="IPR014284">
    <property type="entry name" value="RNA_pol_sigma-70_dom"/>
</dbReference>
<gene>
    <name evidence="9" type="ORF">GCM10009839_21840</name>
</gene>
<feature type="region of interest" description="Disordered" evidence="6">
    <location>
        <begin position="1"/>
        <end position="30"/>
    </location>
</feature>
<dbReference type="Pfam" id="PF08281">
    <property type="entry name" value="Sigma70_r4_2"/>
    <property type="match status" value="1"/>
</dbReference>
<evidence type="ECO:0000313" key="9">
    <source>
        <dbReference type="EMBL" id="GAA2023796.1"/>
    </source>
</evidence>
<accession>A0ABN2TXM4</accession>
<evidence type="ECO:0000256" key="5">
    <source>
        <dbReference type="ARBA" id="ARBA00023163"/>
    </source>
</evidence>
<dbReference type="Gene3D" id="1.10.1740.10">
    <property type="match status" value="1"/>
</dbReference>
<dbReference type="Proteomes" id="UP001500751">
    <property type="component" value="Unassembled WGS sequence"/>
</dbReference>
<keyword evidence="5" id="KW-0804">Transcription</keyword>
<dbReference type="SUPFAM" id="SSF88659">
    <property type="entry name" value="Sigma3 and sigma4 domains of RNA polymerase sigma factors"/>
    <property type="match status" value="1"/>
</dbReference>
<dbReference type="InterPro" id="IPR013325">
    <property type="entry name" value="RNA_pol_sigma_r2"/>
</dbReference>
<evidence type="ECO:0000256" key="6">
    <source>
        <dbReference type="SAM" id="MobiDB-lite"/>
    </source>
</evidence>
<feature type="domain" description="RNA polymerase sigma factor 70 region 4 type 2" evidence="8">
    <location>
        <begin position="136"/>
        <end position="186"/>
    </location>
</feature>
<keyword evidence="2" id="KW-0805">Transcription regulation</keyword>
<keyword evidence="10" id="KW-1185">Reference proteome</keyword>
<dbReference type="SUPFAM" id="SSF88946">
    <property type="entry name" value="Sigma2 domain of RNA polymerase sigma factors"/>
    <property type="match status" value="1"/>
</dbReference>
<keyword evidence="3" id="KW-0731">Sigma factor</keyword>
<dbReference type="InterPro" id="IPR039425">
    <property type="entry name" value="RNA_pol_sigma-70-like"/>
</dbReference>
<name>A0ABN2TXM4_9ACTN</name>
<dbReference type="NCBIfam" id="TIGR02983">
    <property type="entry name" value="SigE-fam_strep"/>
    <property type="match status" value="1"/>
</dbReference>
<dbReference type="Pfam" id="PF04542">
    <property type="entry name" value="Sigma70_r2"/>
    <property type="match status" value="1"/>
</dbReference>
<comment type="caution">
    <text evidence="9">The sequence shown here is derived from an EMBL/GenBank/DDBJ whole genome shotgun (WGS) entry which is preliminary data.</text>
</comment>
<dbReference type="InterPro" id="IPR036388">
    <property type="entry name" value="WH-like_DNA-bd_sf"/>
</dbReference>
<evidence type="ECO:0000256" key="3">
    <source>
        <dbReference type="ARBA" id="ARBA00023082"/>
    </source>
</evidence>
<evidence type="ECO:0000256" key="4">
    <source>
        <dbReference type="ARBA" id="ARBA00023125"/>
    </source>
</evidence>
<keyword evidence="4" id="KW-0238">DNA-binding</keyword>
<proteinExistence type="inferred from homology"/>
<dbReference type="Gene3D" id="1.10.10.10">
    <property type="entry name" value="Winged helix-like DNA-binding domain superfamily/Winged helix DNA-binding domain"/>
    <property type="match status" value="1"/>
</dbReference>
<sequence>MGVTSTPSTEVARRAGGRGRADPPDRIDDGQTDAAALDADFTAFVAANGAKLLRLAELMTGDPHRAADLTQTALERAYLRWRSIDSDPLAYVRRIIVNSYRDWWRLRRNRERPTDQPPDRPIPYDLADRQAQEAVVRQALHALTRRERQVVVLRYYADLSEAAIAQELRIAPGTVKSTLSRALGRLRGLPALAEHKNS</sequence>
<feature type="domain" description="RNA polymerase sigma-70 region 2" evidence="7">
    <location>
        <begin position="45"/>
        <end position="108"/>
    </location>
</feature>
<dbReference type="InterPro" id="IPR013249">
    <property type="entry name" value="RNA_pol_sigma70_r4_t2"/>
</dbReference>
<evidence type="ECO:0000313" key="10">
    <source>
        <dbReference type="Proteomes" id="UP001500751"/>
    </source>
</evidence>
<reference evidence="9 10" key="1">
    <citation type="journal article" date="2019" name="Int. J. Syst. Evol. Microbiol.">
        <title>The Global Catalogue of Microorganisms (GCM) 10K type strain sequencing project: providing services to taxonomists for standard genome sequencing and annotation.</title>
        <authorList>
            <consortium name="The Broad Institute Genomics Platform"/>
            <consortium name="The Broad Institute Genome Sequencing Center for Infectious Disease"/>
            <person name="Wu L."/>
            <person name="Ma J."/>
        </authorList>
    </citation>
    <scope>NUCLEOTIDE SEQUENCE [LARGE SCALE GENOMIC DNA]</scope>
    <source>
        <strain evidence="9 10">JCM 16014</strain>
    </source>
</reference>
<dbReference type="CDD" id="cd06171">
    <property type="entry name" value="Sigma70_r4"/>
    <property type="match status" value="1"/>
</dbReference>
<dbReference type="InterPro" id="IPR014325">
    <property type="entry name" value="RNA_pol_sigma-E_actinobac"/>
</dbReference>
<dbReference type="PANTHER" id="PTHR43133">
    <property type="entry name" value="RNA POLYMERASE ECF-TYPE SIGMA FACTO"/>
    <property type="match status" value="1"/>
</dbReference>